<protein>
    <recommendedName>
        <fullName evidence="2">MalT-like TPR region domain-containing protein</fullName>
    </recommendedName>
</protein>
<dbReference type="EMBL" id="BARS01044773">
    <property type="protein sequence ID" value="GAG39700.1"/>
    <property type="molecule type" value="Genomic_DNA"/>
</dbReference>
<feature type="non-terminal residue" evidence="1">
    <location>
        <position position="1"/>
    </location>
</feature>
<organism evidence="1">
    <name type="scientific">marine sediment metagenome</name>
    <dbReference type="NCBI Taxonomy" id="412755"/>
    <lineage>
        <taxon>unclassified sequences</taxon>
        <taxon>metagenomes</taxon>
        <taxon>ecological metagenomes</taxon>
    </lineage>
</organism>
<comment type="caution">
    <text evidence="1">The sequence shown here is derived from an EMBL/GenBank/DDBJ whole genome shotgun (WGS) entry which is preliminary data.</text>
</comment>
<evidence type="ECO:0000313" key="1">
    <source>
        <dbReference type="EMBL" id="GAG39700.1"/>
    </source>
</evidence>
<dbReference type="SUPFAM" id="SSF48452">
    <property type="entry name" value="TPR-like"/>
    <property type="match status" value="1"/>
</dbReference>
<gene>
    <name evidence="1" type="ORF">S01H1_67582</name>
</gene>
<dbReference type="AlphaFoldDB" id="X0X9F8"/>
<accession>X0X9F8</accession>
<reference evidence="1" key="1">
    <citation type="journal article" date="2014" name="Front. Microbiol.">
        <title>High frequency of phylogenetically diverse reductive dehalogenase-homologous genes in deep subseafloor sedimentary metagenomes.</title>
        <authorList>
            <person name="Kawai M."/>
            <person name="Futagami T."/>
            <person name="Toyoda A."/>
            <person name="Takaki Y."/>
            <person name="Nishi S."/>
            <person name="Hori S."/>
            <person name="Arai W."/>
            <person name="Tsubouchi T."/>
            <person name="Morono Y."/>
            <person name="Uchiyama I."/>
            <person name="Ito T."/>
            <person name="Fujiyama A."/>
            <person name="Inagaki F."/>
            <person name="Takami H."/>
        </authorList>
    </citation>
    <scope>NUCLEOTIDE SEQUENCE</scope>
    <source>
        <strain evidence="1">Expedition CK06-06</strain>
    </source>
</reference>
<sequence>LASAHLYLGLTLEFGDNCMSARSNFEKARALFEEISLPGYMLDAMSGLARCSLALKEYRAAQQWAEPVWERLSNTGSQGLEFPGLAYLACIEVFEGLGKTERTDEAIVGGYYDLTERSERIGDPSWRLSFLQNIPEHQAIWKRFRPLSRDIQKPDSS</sequence>
<proteinExistence type="predicted"/>
<evidence type="ECO:0008006" key="2">
    <source>
        <dbReference type="Google" id="ProtNLM"/>
    </source>
</evidence>
<name>X0X9F8_9ZZZZ</name>
<dbReference type="InterPro" id="IPR011990">
    <property type="entry name" value="TPR-like_helical_dom_sf"/>
</dbReference>